<evidence type="ECO:0000256" key="6">
    <source>
        <dbReference type="ARBA" id="ARBA00022723"/>
    </source>
</evidence>
<evidence type="ECO:0000259" key="16">
    <source>
        <dbReference type="Pfam" id="PF00148"/>
    </source>
</evidence>
<dbReference type="KEGG" id="cch:Cag_1248"/>
<dbReference type="GO" id="GO:0051536">
    <property type="term" value="F:iron-sulfur cluster binding"/>
    <property type="evidence" value="ECO:0007669"/>
    <property type="project" value="UniProtKB-KW"/>
</dbReference>
<dbReference type="InterPro" id="IPR000318">
    <property type="entry name" value="Nase_comp1_CS"/>
</dbReference>
<dbReference type="EC" id="1.18.6.1" evidence="4 15"/>
<evidence type="ECO:0000256" key="10">
    <source>
        <dbReference type="ARBA" id="ARBA00023004"/>
    </source>
</evidence>
<evidence type="ECO:0000256" key="9">
    <source>
        <dbReference type="ARBA" id="ARBA00023002"/>
    </source>
</evidence>
<dbReference type="EMBL" id="CP000108">
    <property type="protein sequence ID" value="ABB28509.1"/>
    <property type="molecule type" value="Genomic_DNA"/>
</dbReference>
<evidence type="ECO:0000256" key="2">
    <source>
        <dbReference type="ARBA" id="ARBA00011002"/>
    </source>
</evidence>
<comment type="function">
    <text evidence="1 15">This molybdenum-iron protein is part of the nitrogenase complex that catalyzes the key enzymatic reactions in nitrogen fixation.</text>
</comment>
<feature type="domain" description="Nitrogenase/oxidoreductase component 1" evidence="16">
    <location>
        <begin position="50"/>
        <end position="468"/>
    </location>
</feature>
<keyword evidence="6 15" id="KW-0479">Metal-binding</keyword>
<dbReference type="AlphaFoldDB" id="Q3AR66"/>
<dbReference type="GO" id="GO:0016612">
    <property type="term" value="C:molybdenum-iron nitrogenase complex"/>
    <property type="evidence" value="ECO:0007669"/>
    <property type="project" value="InterPro"/>
</dbReference>
<dbReference type="Gene3D" id="1.20.89.10">
    <property type="entry name" value="Nitrogenase Molybdenum-iron Protein, subunit B, domain 4"/>
    <property type="match status" value="1"/>
</dbReference>
<evidence type="ECO:0000256" key="5">
    <source>
        <dbReference type="ARBA" id="ARBA00014775"/>
    </source>
</evidence>
<dbReference type="PROSITE" id="PS00699">
    <property type="entry name" value="NITROGENASE_1_1"/>
    <property type="match status" value="1"/>
</dbReference>
<dbReference type="PANTHER" id="PTHR33712:SF7">
    <property type="entry name" value="LIGHT-INDEPENDENT PROTOCHLOROPHYLLIDE REDUCTASE SUBUNIT B"/>
    <property type="match status" value="1"/>
</dbReference>
<sequence>MLPLFSYEKDDNTGALVSTHKQEKTQMLLRHTPKEVKEREGLTINPAKTCQPIGAMYAALGIHGCLPHSHGSQGCCSYHRSTLTRHYKEPVMAATSSFTEGASVFGGQANLLSAIETIFSVYDPDIIAVHSTCLSETIGDDLQQITKKASDDGKIPAGKYVIYASTPSFVGSHVTGYSNMVAGIAEQFAQVSDTKTDQINIVAGWMEPSDMREIKRLSSELGVKIVLFPDTSDVLDAPQTGKHVFYPKGGTTIDELKSIGSSKCSLALGCISAEPAAIAIEKKCKVPFETVDMPIGVSATDRFLMALSKAAHVQIPAHITADRGRLVDVMTDMEQYFYGKKVALFGDPDQLIPLTEFLLDLGMKPTHIVSGTPGMRFEKRMKEILKRAPYANFKNGLGADMFLLHQWMKNEPVDLLIGNTYGKYIARDEDIPFVRYGFPILDRIGHSYFPSVGYMGGLRLVEKILSALMDRQDSAALEEKFELVM</sequence>
<keyword evidence="7 15" id="KW-0547">Nucleotide-binding</keyword>
<dbReference type="PANTHER" id="PTHR33712">
    <property type="entry name" value="LIGHT-INDEPENDENT PROTOCHLOROPHYLLIDE REDUCTASE SUBUNIT B"/>
    <property type="match status" value="1"/>
</dbReference>
<dbReference type="eggNOG" id="COG2710">
    <property type="taxonomic scope" value="Bacteria"/>
</dbReference>
<evidence type="ECO:0000256" key="14">
    <source>
        <dbReference type="RuleBase" id="RU004021"/>
    </source>
</evidence>
<evidence type="ECO:0000313" key="17">
    <source>
        <dbReference type="EMBL" id="ABB28509.1"/>
    </source>
</evidence>
<evidence type="ECO:0000256" key="11">
    <source>
        <dbReference type="ARBA" id="ARBA00023014"/>
    </source>
</evidence>
<dbReference type="InterPro" id="IPR005976">
    <property type="entry name" value="Nase_Mo-Fe_CF_bsu"/>
</dbReference>
<dbReference type="GO" id="GO:0016163">
    <property type="term" value="F:nitrogenase activity"/>
    <property type="evidence" value="ECO:0007669"/>
    <property type="project" value="UniProtKB-EC"/>
</dbReference>
<keyword evidence="9 15" id="KW-0560">Oxidoreductase</keyword>
<comment type="subunit">
    <text evidence="3 15">Tetramer of two alpha and two beta chains. Forms complex with the iron protein (nitrogenase component 2).</text>
</comment>
<dbReference type="InterPro" id="IPR050152">
    <property type="entry name" value="ChlB/BchB/BchZ"/>
</dbReference>
<keyword evidence="10 15" id="KW-0408">Iron</keyword>
<keyword evidence="8 15" id="KW-0067">ATP-binding</keyword>
<evidence type="ECO:0000256" key="7">
    <source>
        <dbReference type="ARBA" id="ARBA00022741"/>
    </source>
</evidence>
<evidence type="ECO:0000256" key="15">
    <source>
        <dbReference type="RuleBase" id="RU364127"/>
    </source>
</evidence>
<protein>
    <recommendedName>
        <fullName evidence="5 15">Nitrogenase molybdenum-iron protein beta chain</fullName>
        <ecNumber evidence="4 15">1.18.6.1</ecNumber>
    </recommendedName>
    <alternativeName>
        <fullName evidence="15">Dinitrogenase</fullName>
    </alternativeName>
</protein>
<comment type="catalytic activity">
    <reaction evidence="13 15">
        <text>N2 + 8 reduced [2Fe-2S]-[ferredoxin] + 16 ATP + 16 H2O = H2 + 8 oxidized [2Fe-2S]-[ferredoxin] + 2 NH4(+) + 16 ADP + 16 phosphate + 6 H(+)</text>
        <dbReference type="Rhea" id="RHEA:21448"/>
        <dbReference type="Rhea" id="RHEA-COMP:10000"/>
        <dbReference type="Rhea" id="RHEA-COMP:10001"/>
        <dbReference type="ChEBI" id="CHEBI:15377"/>
        <dbReference type="ChEBI" id="CHEBI:15378"/>
        <dbReference type="ChEBI" id="CHEBI:17997"/>
        <dbReference type="ChEBI" id="CHEBI:18276"/>
        <dbReference type="ChEBI" id="CHEBI:28938"/>
        <dbReference type="ChEBI" id="CHEBI:30616"/>
        <dbReference type="ChEBI" id="CHEBI:33737"/>
        <dbReference type="ChEBI" id="CHEBI:33738"/>
        <dbReference type="ChEBI" id="CHEBI:43474"/>
        <dbReference type="ChEBI" id="CHEBI:456216"/>
        <dbReference type="EC" id="1.18.6.1"/>
    </reaction>
</comment>
<evidence type="ECO:0000256" key="12">
    <source>
        <dbReference type="ARBA" id="ARBA00023231"/>
    </source>
</evidence>
<organism evidence="17">
    <name type="scientific">Chlorobium chlorochromatii (strain CaD3)</name>
    <dbReference type="NCBI Taxonomy" id="340177"/>
    <lineage>
        <taxon>Bacteria</taxon>
        <taxon>Pseudomonadati</taxon>
        <taxon>Chlorobiota</taxon>
        <taxon>Chlorobiia</taxon>
        <taxon>Chlorobiales</taxon>
        <taxon>Chlorobiaceae</taxon>
        <taxon>Chlorobium/Pelodictyon group</taxon>
        <taxon>Chlorobium</taxon>
    </lineage>
</organism>
<evidence type="ECO:0000256" key="13">
    <source>
        <dbReference type="ARBA" id="ARBA00047967"/>
    </source>
</evidence>
<dbReference type="CDD" id="cd01974">
    <property type="entry name" value="Nitrogenase_MoFe_beta"/>
    <property type="match status" value="1"/>
</dbReference>
<accession>Q3AR66</accession>
<keyword evidence="12 14" id="KW-0535">Nitrogen fixation</keyword>
<comment type="similarity">
    <text evidence="2 14">Belongs to the NifD/NifK/NifE/NifN family.</text>
</comment>
<dbReference type="STRING" id="340177.Cag_1248"/>
<evidence type="ECO:0000256" key="3">
    <source>
        <dbReference type="ARBA" id="ARBA00011462"/>
    </source>
</evidence>
<evidence type="ECO:0000256" key="8">
    <source>
        <dbReference type="ARBA" id="ARBA00022840"/>
    </source>
</evidence>
<dbReference type="InterPro" id="IPR000510">
    <property type="entry name" value="Nase/OxRdtase_comp1"/>
</dbReference>
<dbReference type="Gene3D" id="3.40.50.1980">
    <property type="entry name" value="Nitrogenase molybdenum iron protein domain"/>
    <property type="match status" value="3"/>
</dbReference>
<dbReference type="GO" id="GO:0046872">
    <property type="term" value="F:metal ion binding"/>
    <property type="evidence" value="ECO:0007669"/>
    <property type="project" value="UniProtKB-KW"/>
</dbReference>
<dbReference type="SUPFAM" id="SSF53807">
    <property type="entry name" value="Helical backbone' metal receptor"/>
    <property type="match status" value="1"/>
</dbReference>
<dbReference type="GO" id="GO:0005524">
    <property type="term" value="F:ATP binding"/>
    <property type="evidence" value="ECO:0007669"/>
    <property type="project" value="UniProtKB-KW"/>
</dbReference>
<dbReference type="NCBIfam" id="TIGR01286">
    <property type="entry name" value="nifK"/>
    <property type="match status" value="1"/>
</dbReference>
<comment type="cofactor">
    <cofactor evidence="15">
        <name>[8Fe-7S] cluster</name>
        <dbReference type="ChEBI" id="CHEBI:21143"/>
    </cofactor>
    <text evidence="15">Binds 1 [8Fe-7S] cluster per heterodimer.</text>
</comment>
<dbReference type="HOGENOM" id="CLU_025876_2_0_10"/>
<evidence type="ECO:0000256" key="4">
    <source>
        <dbReference type="ARBA" id="ARBA00012773"/>
    </source>
</evidence>
<name>Q3AR66_CHLCH</name>
<proteinExistence type="inferred from homology"/>
<evidence type="ECO:0000256" key="1">
    <source>
        <dbReference type="ARBA" id="ARBA00002621"/>
    </source>
</evidence>
<dbReference type="Pfam" id="PF00148">
    <property type="entry name" value="Oxidored_nitro"/>
    <property type="match status" value="1"/>
</dbReference>
<gene>
    <name evidence="17" type="ordered locus">Cag_1248</name>
</gene>
<keyword evidence="11 15" id="KW-0411">Iron-sulfur</keyword>
<reference evidence="17" key="1">
    <citation type="submission" date="2005-08" db="EMBL/GenBank/DDBJ databases">
        <title>Complete sequence of Chlorobium chlorochromatii CaD3.</title>
        <authorList>
            <person name="Copeland A."/>
            <person name="Lucas S."/>
            <person name="Lapidus A."/>
            <person name="Barry K."/>
            <person name="Detter J.C."/>
            <person name="Glavina T."/>
            <person name="Hammon N."/>
            <person name="Israni S."/>
            <person name="Pitluck S."/>
            <person name="Bryant D."/>
            <person name="Schmutz J."/>
            <person name="Larimer F."/>
            <person name="Land M."/>
            <person name="Kyrpides N."/>
            <person name="Ivanova N."/>
            <person name="Richardson P."/>
        </authorList>
    </citation>
    <scope>NUCLEOTIDE SEQUENCE [LARGE SCALE GENOMIC DNA]</scope>
    <source>
        <strain evidence="17">CaD3</strain>
    </source>
</reference>